<dbReference type="Proteomes" id="UP001178275">
    <property type="component" value="Unassembled WGS sequence"/>
</dbReference>
<reference evidence="1" key="1">
    <citation type="submission" date="2023-07" db="EMBL/GenBank/DDBJ databases">
        <title>Murine gut Bacillus species.</title>
        <authorList>
            <person name="Gutman E."/>
            <person name="Hashuel R."/>
            <person name="Litvak Y."/>
        </authorList>
    </citation>
    <scope>NUCLEOTIDE SEQUENCE</scope>
    <source>
        <strain evidence="1">RU293</strain>
    </source>
</reference>
<organism evidence="1 2">
    <name type="scientific">Peribacillus frigoritolerans</name>
    <dbReference type="NCBI Taxonomy" id="450367"/>
    <lineage>
        <taxon>Bacteria</taxon>
        <taxon>Bacillati</taxon>
        <taxon>Bacillota</taxon>
        <taxon>Bacilli</taxon>
        <taxon>Bacillales</taxon>
        <taxon>Bacillaceae</taxon>
        <taxon>Peribacillus</taxon>
    </lineage>
</organism>
<dbReference type="RefSeq" id="WP_258249134.1">
    <property type="nucleotide sequence ID" value="NZ_CP110132.1"/>
</dbReference>
<dbReference type="EMBL" id="JAUUTW010000047">
    <property type="protein sequence ID" value="MDP1454409.1"/>
    <property type="molecule type" value="Genomic_DNA"/>
</dbReference>
<sequence length="43" mass="4768">MMILFFSVIGGVFYSFFVKPQNQTTPDTVKITPSKNKAAEVNA</sequence>
<gene>
    <name evidence="1" type="ORF">Q8G36_26155</name>
</gene>
<name>A0AA46VEZ0_9BACI</name>
<protein>
    <submittedName>
        <fullName evidence="1">Uncharacterized protein</fullName>
    </submittedName>
</protein>
<proteinExistence type="predicted"/>
<accession>A0AA46VEZ0</accession>
<evidence type="ECO:0000313" key="1">
    <source>
        <dbReference type="EMBL" id="MDP1454409.1"/>
    </source>
</evidence>
<dbReference type="AlphaFoldDB" id="A0AA46VEZ0"/>
<comment type="caution">
    <text evidence="1">The sequence shown here is derived from an EMBL/GenBank/DDBJ whole genome shotgun (WGS) entry which is preliminary data.</text>
</comment>
<evidence type="ECO:0000313" key="2">
    <source>
        <dbReference type="Proteomes" id="UP001178275"/>
    </source>
</evidence>